<protein>
    <recommendedName>
        <fullName evidence="1">F-box domain-containing protein</fullName>
    </recommendedName>
</protein>
<dbReference type="AlphaFoldDB" id="A0AAV5W8D4"/>
<dbReference type="InterPro" id="IPR036047">
    <property type="entry name" value="F-box-like_dom_sf"/>
</dbReference>
<gene>
    <name evidence="2" type="ORF">PFISCL1PPCAC_18187</name>
</gene>
<proteinExistence type="predicted"/>
<dbReference type="Gene3D" id="1.20.1280.50">
    <property type="match status" value="1"/>
</dbReference>
<sequence length="120" mass="13967">MGSSSSTPVISEASEQEAFPFLSLPQELICKIISYVPYPAQLRVGCTCRFVHSLQKETQRTFEIVTVSWDERNEKITIRMHPYLRKPFRVAWGDCDLRFSEESAYIFNGAEIKRITFRVR</sequence>
<keyword evidence="3" id="KW-1185">Reference proteome</keyword>
<dbReference type="InterPro" id="IPR001810">
    <property type="entry name" value="F-box_dom"/>
</dbReference>
<dbReference type="Pfam" id="PF00646">
    <property type="entry name" value="F-box"/>
    <property type="match status" value="1"/>
</dbReference>
<feature type="non-terminal residue" evidence="2">
    <location>
        <position position="120"/>
    </location>
</feature>
<comment type="caution">
    <text evidence="2">The sequence shown here is derived from an EMBL/GenBank/DDBJ whole genome shotgun (WGS) entry which is preliminary data.</text>
</comment>
<reference evidence="2" key="1">
    <citation type="submission" date="2023-10" db="EMBL/GenBank/DDBJ databases">
        <title>Genome assembly of Pristionchus species.</title>
        <authorList>
            <person name="Yoshida K."/>
            <person name="Sommer R.J."/>
        </authorList>
    </citation>
    <scope>NUCLEOTIDE SEQUENCE</scope>
    <source>
        <strain evidence="2">RS5133</strain>
    </source>
</reference>
<dbReference type="Proteomes" id="UP001432322">
    <property type="component" value="Unassembled WGS sequence"/>
</dbReference>
<accession>A0AAV5W8D4</accession>
<dbReference type="EMBL" id="BTSY01000005">
    <property type="protein sequence ID" value="GMT26890.1"/>
    <property type="molecule type" value="Genomic_DNA"/>
</dbReference>
<dbReference type="PROSITE" id="PS50181">
    <property type="entry name" value="FBOX"/>
    <property type="match status" value="1"/>
</dbReference>
<feature type="domain" description="F-box" evidence="1">
    <location>
        <begin position="18"/>
        <end position="65"/>
    </location>
</feature>
<evidence type="ECO:0000313" key="3">
    <source>
        <dbReference type="Proteomes" id="UP001432322"/>
    </source>
</evidence>
<evidence type="ECO:0000313" key="2">
    <source>
        <dbReference type="EMBL" id="GMT26890.1"/>
    </source>
</evidence>
<organism evidence="2 3">
    <name type="scientific">Pristionchus fissidentatus</name>
    <dbReference type="NCBI Taxonomy" id="1538716"/>
    <lineage>
        <taxon>Eukaryota</taxon>
        <taxon>Metazoa</taxon>
        <taxon>Ecdysozoa</taxon>
        <taxon>Nematoda</taxon>
        <taxon>Chromadorea</taxon>
        <taxon>Rhabditida</taxon>
        <taxon>Rhabditina</taxon>
        <taxon>Diplogasteromorpha</taxon>
        <taxon>Diplogasteroidea</taxon>
        <taxon>Neodiplogasteridae</taxon>
        <taxon>Pristionchus</taxon>
    </lineage>
</organism>
<dbReference type="SUPFAM" id="SSF81383">
    <property type="entry name" value="F-box domain"/>
    <property type="match status" value="1"/>
</dbReference>
<evidence type="ECO:0000259" key="1">
    <source>
        <dbReference type="PROSITE" id="PS50181"/>
    </source>
</evidence>
<name>A0AAV5W8D4_9BILA</name>